<gene>
    <name evidence="1" type="ORF">BOM_1289</name>
</gene>
<organism evidence="1">
    <name type="scientific">Borrelia miyamotoi FR64b</name>
    <dbReference type="NCBI Taxonomy" id="1292392"/>
    <lineage>
        <taxon>Bacteria</taxon>
        <taxon>Pseudomonadati</taxon>
        <taxon>Spirochaetota</taxon>
        <taxon>Spirochaetia</taxon>
        <taxon>Spirochaetales</taxon>
        <taxon>Borreliaceae</taxon>
        <taxon>Borrelia</taxon>
    </lineage>
</organism>
<dbReference type="EMBL" id="CP004238">
    <property type="protein sequence ID" value="AHH05832.1"/>
    <property type="molecule type" value="Genomic_DNA"/>
</dbReference>
<keyword evidence="1" id="KW-0614">Plasmid</keyword>
<name>W5SFY7_9SPIR</name>
<protein>
    <submittedName>
        <fullName evidence="1">Putative membrane spanning protein</fullName>
    </submittedName>
</protein>
<sequence length="40" mass="4962">MEQKRIKEIEEKRDRDLEELSKKSVRLNFFVLRKDLTVKL</sequence>
<evidence type="ECO:0000313" key="1">
    <source>
        <dbReference type="EMBL" id="AHH05832.1"/>
    </source>
</evidence>
<proteinExistence type="predicted"/>
<reference evidence="1" key="1">
    <citation type="submission" date="2013-02" db="EMBL/GenBank/DDBJ databases">
        <title>Comparative genomics of Borrelia species.</title>
        <authorList>
            <person name="Schwan T.G."/>
            <person name="Raffel S.J."/>
            <person name="Porcella S.F."/>
        </authorList>
    </citation>
    <scope>NUCLEOTIDE SEQUENCE</scope>
    <source>
        <strain evidence="1">FR64b</strain>
        <plasmid evidence="1">unnamed</plasmid>
    </source>
</reference>
<geneLocation type="plasmid" evidence="1">
    <name>unnamed</name>
</geneLocation>
<dbReference type="AlphaFoldDB" id="W5SFY7"/>
<accession>W5SFY7</accession>
<dbReference type="HOGENOM" id="CLU_3285874_0_0_12"/>